<sequence length="115" mass="13004">MAATTCESFGVILLAIDDDPELLLVIELVPVRRGEAYKIVEIKYLSNWIPSFQKNGDSCKSNIYARNRRNNSNIDNIIVWIITKYKIETGFCVWSNVKGQVVDSPAPILWCARLG</sequence>
<evidence type="ECO:0000313" key="2">
    <source>
        <dbReference type="Proteomes" id="UP000790347"/>
    </source>
</evidence>
<reference evidence="1" key="1">
    <citation type="submission" date="2013-05" db="EMBL/GenBank/DDBJ databases">
        <authorList>
            <person name="Yim A.K.Y."/>
            <person name="Chan T.F."/>
            <person name="Ji K.M."/>
            <person name="Liu X.Y."/>
            <person name="Zhou J.W."/>
            <person name="Li R.Q."/>
            <person name="Yang K.Y."/>
            <person name="Li J."/>
            <person name="Li M."/>
            <person name="Law P.T.W."/>
            <person name="Wu Y.L."/>
            <person name="Cai Z.L."/>
            <person name="Qin H."/>
            <person name="Bao Y."/>
            <person name="Leung R.K.K."/>
            <person name="Ng P.K.S."/>
            <person name="Zou J."/>
            <person name="Zhong X.J."/>
            <person name="Ran P.X."/>
            <person name="Zhong N.S."/>
            <person name="Liu Z.G."/>
            <person name="Tsui S.K.W."/>
        </authorList>
    </citation>
    <scope>NUCLEOTIDE SEQUENCE</scope>
    <source>
        <strain evidence="1">Derf</strain>
        <tissue evidence="1">Whole organism</tissue>
    </source>
</reference>
<comment type="caution">
    <text evidence="1">The sequence shown here is derived from an EMBL/GenBank/DDBJ whole genome shotgun (WGS) entry which is preliminary data.</text>
</comment>
<dbReference type="AlphaFoldDB" id="A0A922HQG1"/>
<dbReference type="EMBL" id="ASGP02000006">
    <property type="protein sequence ID" value="KAH9502110.1"/>
    <property type="molecule type" value="Genomic_DNA"/>
</dbReference>
<gene>
    <name evidence="1" type="ORF">DERF_012904</name>
</gene>
<proteinExistence type="predicted"/>
<name>A0A922HQG1_DERFA</name>
<organism evidence="1 2">
    <name type="scientific">Dermatophagoides farinae</name>
    <name type="common">American house dust mite</name>
    <dbReference type="NCBI Taxonomy" id="6954"/>
    <lineage>
        <taxon>Eukaryota</taxon>
        <taxon>Metazoa</taxon>
        <taxon>Ecdysozoa</taxon>
        <taxon>Arthropoda</taxon>
        <taxon>Chelicerata</taxon>
        <taxon>Arachnida</taxon>
        <taxon>Acari</taxon>
        <taxon>Acariformes</taxon>
        <taxon>Sarcoptiformes</taxon>
        <taxon>Astigmata</taxon>
        <taxon>Psoroptidia</taxon>
        <taxon>Analgoidea</taxon>
        <taxon>Pyroglyphidae</taxon>
        <taxon>Dermatophagoidinae</taxon>
        <taxon>Dermatophagoides</taxon>
    </lineage>
</organism>
<evidence type="ECO:0000313" key="1">
    <source>
        <dbReference type="EMBL" id="KAH9502110.1"/>
    </source>
</evidence>
<reference evidence="1" key="2">
    <citation type="journal article" date="2022" name="Res Sq">
        <title>Comparative Genomics Reveals Insights into the Divergent Evolution of Astigmatic Mites and Household Pest Adaptations.</title>
        <authorList>
            <person name="Xiong Q."/>
            <person name="Wan A.T.-Y."/>
            <person name="Liu X.-Y."/>
            <person name="Fung C.S.-H."/>
            <person name="Xiao X."/>
            <person name="Malainual N."/>
            <person name="Hou J."/>
            <person name="Wang L."/>
            <person name="Wang M."/>
            <person name="Yang K."/>
            <person name="Cui Y."/>
            <person name="Leung E."/>
            <person name="Nong W."/>
            <person name="Shin S.-K."/>
            <person name="Au S."/>
            <person name="Jeong K.Y."/>
            <person name="Chew F.T."/>
            <person name="Hui J."/>
            <person name="Leung T.F."/>
            <person name="Tungtrongchitr A."/>
            <person name="Zhong N."/>
            <person name="Liu Z."/>
            <person name="Tsui S."/>
        </authorList>
    </citation>
    <scope>NUCLEOTIDE SEQUENCE</scope>
    <source>
        <strain evidence="1">Derf</strain>
        <tissue evidence="1">Whole organism</tissue>
    </source>
</reference>
<accession>A0A922HQG1</accession>
<keyword evidence="2" id="KW-1185">Reference proteome</keyword>
<protein>
    <submittedName>
        <fullName evidence="1">Uncharacterized protein</fullName>
    </submittedName>
</protein>
<dbReference type="Proteomes" id="UP000790347">
    <property type="component" value="Unassembled WGS sequence"/>
</dbReference>